<dbReference type="SUPFAM" id="SSF52833">
    <property type="entry name" value="Thioredoxin-like"/>
    <property type="match status" value="1"/>
</dbReference>
<dbReference type="PANTHER" id="PTHR45669">
    <property type="entry name" value="GLUTAREDOXIN DOMAIN-CONTAINING CYSTEINE-RICH PROTEIN CG12206-RELATED"/>
    <property type="match status" value="1"/>
</dbReference>
<sequence length="129" mass="15529">MRDSCREFHKEGFGIWNFLHWCLVWERERRTHSIFHRSSVHLAPDAFHLLSLSDLHLRPPALPQLKGARQQDRVVLYFTSLRIVRQTFEDCYTVRSILHDFRVWIDERDLSIDRKYLSKVRSSLEPPGR</sequence>
<evidence type="ECO:0000313" key="1">
    <source>
        <dbReference type="EMBL" id="CAL1394185.1"/>
    </source>
</evidence>
<name>A0AAV2F7K9_9ROSI</name>
<gene>
    <name evidence="1" type="ORF">LTRI10_LOCUS34704</name>
</gene>
<evidence type="ECO:0000313" key="2">
    <source>
        <dbReference type="Proteomes" id="UP001497516"/>
    </source>
</evidence>
<dbReference type="AlphaFoldDB" id="A0AAV2F7K9"/>
<keyword evidence="2" id="KW-1185">Reference proteome</keyword>
<proteinExistence type="predicted"/>
<dbReference type="EMBL" id="OZ034819">
    <property type="protein sequence ID" value="CAL1394185.1"/>
    <property type="molecule type" value="Genomic_DNA"/>
</dbReference>
<dbReference type="Proteomes" id="UP001497516">
    <property type="component" value="Chromosome 6"/>
</dbReference>
<reference evidence="1 2" key="1">
    <citation type="submission" date="2024-04" db="EMBL/GenBank/DDBJ databases">
        <authorList>
            <person name="Fracassetti M."/>
        </authorList>
    </citation>
    <scope>NUCLEOTIDE SEQUENCE [LARGE SCALE GENOMIC DNA]</scope>
</reference>
<organism evidence="1 2">
    <name type="scientific">Linum trigynum</name>
    <dbReference type="NCBI Taxonomy" id="586398"/>
    <lineage>
        <taxon>Eukaryota</taxon>
        <taxon>Viridiplantae</taxon>
        <taxon>Streptophyta</taxon>
        <taxon>Embryophyta</taxon>
        <taxon>Tracheophyta</taxon>
        <taxon>Spermatophyta</taxon>
        <taxon>Magnoliopsida</taxon>
        <taxon>eudicotyledons</taxon>
        <taxon>Gunneridae</taxon>
        <taxon>Pentapetalae</taxon>
        <taxon>rosids</taxon>
        <taxon>fabids</taxon>
        <taxon>Malpighiales</taxon>
        <taxon>Linaceae</taxon>
        <taxon>Linum</taxon>
    </lineage>
</organism>
<accession>A0AAV2F7K9</accession>
<dbReference type="PANTHER" id="PTHR45669:SF26">
    <property type="entry name" value="GLUTAREDOXIN DOMAIN-CONTAINING PROTEIN"/>
    <property type="match status" value="1"/>
</dbReference>
<dbReference type="InterPro" id="IPR036249">
    <property type="entry name" value="Thioredoxin-like_sf"/>
</dbReference>
<protein>
    <submittedName>
        <fullName evidence="1">Uncharacterized protein</fullName>
    </submittedName>
</protein>